<evidence type="ECO:0000256" key="3">
    <source>
        <dbReference type="ARBA" id="ARBA00006576"/>
    </source>
</evidence>
<dbReference type="CDD" id="cd01283">
    <property type="entry name" value="cytidine_deaminase"/>
    <property type="match status" value="1"/>
</dbReference>
<comment type="catalytic activity">
    <reaction evidence="11 15">
        <text>cytidine + H2O + H(+) = uridine + NH4(+)</text>
        <dbReference type="Rhea" id="RHEA:16069"/>
        <dbReference type="ChEBI" id="CHEBI:15377"/>
        <dbReference type="ChEBI" id="CHEBI:15378"/>
        <dbReference type="ChEBI" id="CHEBI:16704"/>
        <dbReference type="ChEBI" id="CHEBI:17562"/>
        <dbReference type="ChEBI" id="CHEBI:28938"/>
        <dbReference type="EC" id="3.5.4.5"/>
    </reaction>
</comment>
<dbReference type="InterPro" id="IPR016192">
    <property type="entry name" value="APOBEC/CMP_deaminase_Zn-bd"/>
</dbReference>
<comment type="catalytic activity">
    <reaction evidence="10 15">
        <text>2'-deoxycytidine + H2O + H(+) = 2'-deoxyuridine + NH4(+)</text>
        <dbReference type="Rhea" id="RHEA:13433"/>
        <dbReference type="ChEBI" id="CHEBI:15377"/>
        <dbReference type="ChEBI" id="CHEBI:15378"/>
        <dbReference type="ChEBI" id="CHEBI:15698"/>
        <dbReference type="ChEBI" id="CHEBI:16450"/>
        <dbReference type="ChEBI" id="CHEBI:28938"/>
        <dbReference type="EC" id="3.5.4.5"/>
    </reaction>
</comment>
<dbReference type="GO" id="GO:0008270">
    <property type="term" value="F:zinc ion binding"/>
    <property type="evidence" value="ECO:0007669"/>
    <property type="project" value="UniProtKB-UniRule"/>
</dbReference>
<dbReference type="InterPro" id="IPR002125">
    <property type="entry name" value="CMP_dCMP_dom"/>
</dbReference>
<dbReference type="EMBL" id="NBTX02000004">
    <property type="protein sequence ID" value="PNL61679.1"/>
    <property type="molecule type" value="Genomic_DNA"/>
</dbReference>
<dbReference type="GeneID" id="98065994"/>
<organism evidence="17 18">
    <name type="scientific">Legionella anisa</name>
    <dbReference type="NCBI Taxonomy" id="28082"/>
    <lineage>
        <taxon>Bacteria</taxon>
        <taxon>Pseudomonadati</taxon>
        <taxon>Pseudomonadota</taxon>
        <taxon>Gammaproteobacteria</taxon>
        <taxon>Legionellales</taxon>
        <taxon>Legionellaceae</taxon>
        <taxon>Legionella</taxon>
    </lineage>
</organism>
<comment type="caution">
    <text evidence="17">The sequence shown here is derived from an EMBL/GenBank/DDBJ whole genome shotgun (WGS) entry which is preliminary data.</text>
</comment>
<feature type="binding site" evidence="13">
    <location>
        <begin position="44"/>
        <end position="50"/>
    </location>
    <ligand>
        <name>substrate</name>
    </ligand>
</feature>
<evidence type="ECO:0000256" key="2">
    <source>
        <dbReference type="ARBA" id="ARBA00003949"/>
    </source>
</evidence>
<dbReference type="GO" id="GO:0004126">
    <property type="term" value="F:cytidine deaminase activity"/>
    <property type="evidence" value="ECO:0007669"/>
    <property type="project" value="UniProtKB-UniRule"/>
</dbReference>
<keyword evidence="18" id="KW-1185">Reference proteome</keyword>
<accession>A0AAX0WTI1</accession>
<feature type="binding site" evidence="14">
    <location>
        <position position="88"/>
    </location>
    <ligand>
        <name>Zn(2+)</name>
        <dbReference type="ChEBI" id="CHEBI:29105"/>
        <note>catalytic</note>
    </ligand>
</feature>
<evidence type="ECO:0000256" key="8">
    <source>
        <dbReference type="ARBA" id="ARBA00022833"/>
    </source>
</evidence>
<dbReference type="Proteomes" id="UP000192511">
    <property type="component" value="Unassembled WGS sequence"/>
</dbReference>
<dbReference type="PANTHER" id="PTHR11644:SF2">
    <property type="entry name" value="CYTIDINE DEAMINASE"/>
    <property type="match status" value="1"/>
</dbReference>
<evidence type="ECO:0000313" key="18">
    <source>
        <dbReference type="Proteomes" id="UP000192511"/>
    </source>
</evidence>
<evidence type="ECO:0000256" key="7">
    <source>
        <dbReference type="ARBA" id="ARBA00022801"/>
    </source>
</evidence>
<feature type="binding site" evidence="14">
    <location>
        <position position="91"/>
    </location>
    <ligand>
        <name>Zn(2+)</name>
        <dbReference type="ChEBI" id="CHEBI:29105"/>
        <note>catalytic</note>
    </ligand>
</feature>
<evidence type="ECO:0000256" key="5">
    <source>
        <dbReference type="ARBA" id="ARBA00018266"/>
    </source>
</evidence>
<evidence type="ECO:0000256" key="15">
    <source>
        <dbReference type="RuleBase" id="RU364006"/>
    </source>
</evidence>
<dbReference type="GO" id="GO:0042802">
    <property type="term" value="F:identical protein binding"/>
    <property type="evidence" value="ECO:0007669"/>
    <property type="project" value="UniProtKB-ARBA"/>
</dbReference>
<dbReference type="RefSeq" id="WP_019232202.1">
    <property type="nucleotide sequence ID" value="NZ_CAAAHR010000018.1"/>
</dbReference>
<keyword evidence="7 15" id="KW-0378">Hydrolase</keyword>
<evidence type="ECO:0000256" key="6">
    <source>
        <dbReference type="ARBA" id="ARBA00022723"/>
    </source>
</evidence>
<evidence type="ECO:0000259" key="16">
    <source>
        <dbReference type="PROSITE" id="PS51747"/>
    </source>
</evidence>
<dbReference type="GO" id="GO:0072527">
    <property type="term" value="P:pyrimidine-containing compound metabolic process"/>
    <property type="evidence" value="ECO:0007669"/>
    <property type="project" value="UniProtKB-ARBA"/>
</dbReference>
<evidence type="ECO:0000256" key="13">
    <source>
        <dbReference type="PIRSR" id="PIRSR606262-2"/>
    </source>
</evidence>
<dbReference type="GO" id="GO:0005829">
    <property type="term" value="C:cytosol"/>
    <property type="evidence" value="ECO:0007669"/>
    <property type="project" value="TreeGrafter"/>
</dbReference>
<dbReference type="NCBIfam" id="TIGR01354">
    <property type="entry name" value="cyt_deam_tetra"/>
    <property type="match status" value="1"/>
</dbReference>
<sequence>MDQTIAKMISNAHKALAHSYSPYSKFSVACCICTDKDNLYTGINVENSSYGLAVCAETSAISAMVSAGEQRIKSMVVLAGTNLLCSPCGACRQRIYEFSTPDTLIHLCDKNSILHSFKIDELLPLAFKFDFNP</sequence>
<dbReference type="InterPro" id="IPR050202">
    <property type="entry name" value="Cyt/Deoxycyt_deaminase"/>
</dbReference>
<gene>
    <name evidence="17" type="primary">cdd</name>
    <name evidence="17" type="ORF">A6J39_010950</name>
</gene>
<evidence type="ECO:0000256" key="1">
    <source>
        <dbReference type="ARBA" id="ARBA00001947"/>
    </source>
</evidence>
<evidence type="ECO:0000256" key="11">
    <source>
        <dbReference type="ARBA" id="ARBA00049558"/>
    </source>
</evidence>
<proteinExistence type="inferred from homology"/>
<feature type="binding site" evidence="14">
    <location>
        <position position="55"/>
    </location>
    <ligand>
        <name>Zn(2+)</name>
        <dbReference type="ChEBI" id="CHEBI:29105"/>
        <note>catalytic</note>
    </ligand>
</feature>
<comment type="function">
    <text evidence="2 15">This enzyme scavenges exogenous and endogenous cytidine and 2'-deoxycytidine for UMP synthesis.</text>
</comment>
<comment type="similarity">
    <text evidence="3 15">Belongs to the cytidine and deoxycytidylate deaminase family.</text>
</comment>
<evidence type="ECO:0000256" key="4">
    <source>
        <dbReference type="ARBA" id="ARBA00012783"/>
    </source>
</evidence>
<protein>
    <recommendedName>
        <fullName evidence="5 15">Cytidine deaminase</fullName>
        <ecNumber evidence="4 15">3.5.4.5</ecNumber>
    </recommendedName>
    <alternativeName>
        <fullName evidence="9 15">Cytidine aminohydrolase</fullName>
    </alternativeName>
</protein>
<dbReference type="PROSITE" id="PS00903">
    <property type="entry name" value="CYT_DCMP_DEAMINASES_1"/>
    <property type="match status" value="1"/>
</dbReference>
<dbReference type="NCBIfam" id="NF004064">
    <property type="entry name" value="PRK05578.1"/>
    <property type="match status" value="1"/>
</dbReference>
<evidence type="ECO:0000256" key="12">
    <source>
        <dbReference type="PIRSR" id="PIRSR606262-1"/>
    </source>
</evidence>
<keyword evidence="6 14" id="KW-0479">Metal-binding</keyword>
<dbReference type="InterPro" id="IPR016193">
    <property type="entry name" value="Cytidine_deaminase-like"/>
</dbReference>
<dbReference type="PANTHER" id="PTHR11644">
    <property type="entry name" value="CYTIDINE DEAMINASE"/>
    <property type="match status" value="1"/>
</dbReference>
<dbReference type="GO" id="GO:0055086">
    <property type="term" value="P:nucleobase-containing small molecule metabolic process"/>
    <property type="evidence" value="ECO:0007669"/>
    <property type="project" value="UniProtKB-ARBA"/>
</dbReference>
<feature type="domain" description="CMP/dCMP-type deaminase" evidence="16">
    <location>
        <begin position="3"/>
        <end position="130"/>
    </location>
</feature>
<dbReference type="EC" id="3.5.4.5" evidence="4 15"/>
<evidence type="ECO:0000256" key="9">
    <source>
        <dbReference type="ARBA" id="ARBA00032005"/>
    </source>
</evidence>
<dbReference type="Gene3D" id="3.40.140.10">
    <property type="entry name" value="Cytidine Deaminase, domain 2"/>
    <property type="match status" value="1"/>
</dbReference>
<dbReference type="PROSITE" id="PS51747">
    <property type="entry name" value="CYT_DCMP_DEAMINASES_2"/>
    <property type="match status" value="1"/>
</dbReference>
<keyword evidence="8 14" id="KW-0862">Zinc</keyword>
<evidence type="ECO:0000256" key="10">
    <source>
        <dbReference type="ARBA" id="ARBA00049252"/>
    </source>
</evidence>
<feature type="active site" description="Proton donor" evidence="12">
    <location>
        <position position="57"/>
    </location>
</feature>
<name>A0AAX0WTI1_9GAMM</name>
<evidence type="ECO:0000256" key="14">
    <source>
        <dbReference type="PIRSR" id="PIRSR606262-3"/>
    </source>
</evidence>
<evidence type="ECO:0000313" key="17">
    <source>
        <dbReference type="EMBL" id="PNL61679.1"/>
    </source>
</evidence>
<reference evidence="17" key="1">
    <citation type="submission" date="2017-12" db="EMBL/GenBank/DDBJ databases">
        <title>FDA dAtabase for Regulatory Grade micrObial Sequences (FDA-ARGOS): Supporting development and validation of Infectious Disease Dx tests.</title>
        <authorList>
            <person name="Kerrigan L."/>
            <person name="Tallon L.J."/>
            <person name="Sadzewicz L."/>
            <person name="Sengamalay N."/>
            <person name="Ott S."/>
            <person name="Godinez A."/>
            <person name="Nagaraj S."/>
            <person name="Vavikolanu K."/>
            <person name="Vyas G."/>
            <person name="Nadendla S."/>
            <person name="Aluvathingal J."/>
            <person name="Sichtig H."/>
        </authorList>
    </citation>
    <scope>NUCLEOTIDE SEQUENCE [LARGE SCALE GENOMIC DNA]</scope>
    <source>
        <strain evidence="17">FDAARGOS_200</strain>
    </source>
</reference>
<dbReference type="SUPFAM" id="SSF53927">
    <property type="entry name" value="Cytidine deaminase-like"/>
    <property type="match status" value="1"/>
</dbReference>
<dbReference type="InterPro" id="IPR006262">
    <property type="entry name" value="Cyt_deam_tetra"/>
</dbReference>
<dbReference type="AlphaFoldDB" id="A0AAX0WTI1"/>
<comment type="cofactor">
    <cofactor evidence="1 14 15">
        <name>Zn(2+)</name>
        <dbReference type="ChEBI" id="CHEBI:29105"/>
    </cofactor>
</comment>
<dbReference type="Pfam" id="PF00383">
    <property type="entry name" value="dCMP_cyt_deam_1"/>
    <property type="match status" value="1"/>
</dbReference>
<dbReference type="FunFam" id="3.40.140.10:FF:000008">
    <property type="entry name" value="Cytidine deaminase"/>
    <property type="match status" value="1"/>
</dbReference>